<dbReference type="OrthoDB" id="486588at2"/>
<sequence length="413" mass="47094">MSPCATIELELVQPLQTVTEEPITPNLDWTDLPKLLHQIIAYHRIFALVGGSAQAGIFLSQAYYWTPKANNPEGWFYKTKEEWEKETGLTRRQQDTVVKHLKELGILFVELKGIPCKLYYRINKEALTEAIARHQPIVEKTGEKSAETTQNQQLHKNAEQVAQKRRTSCTKTPNKLHKNAQLNPPQTHTQQTFQPPSEITSENTTKNTQISAPPSGAPEPRPGVCVNNIKQEATKVDNQPGSSEVEKPVVKTDNQKNSSSEQRLPHEDNNSAASSINQNKRNREQSSNSSKNQQINQWEPAHHPELKQAFLEWKARTLLASSGDTDALSGYSFARNWARKNQQDANDDFEKFVARHEAEQQRNKEQEEFFAKHREHYMAQLEKQQQEEAARRAAAPPNPRLQAILQRHLNINT</sequence>
<feature type="compositionally biased region" description="Basic residues" evidence="1">
    <location>
        <begin position="163"/>
        <end position="178"/>
    </location>
</feature>
<name>A0A3S1CLN5_9CYAN</name>
<proteinExistence type="predicted"/>
<evidence type="ECO:0000313" key="2">
    <source>
        <dbReference type="EMBL" id="RUS94635.1"/>
    </source>
</evidence>
<dbReference type="AlphaFoldDB" id="A0A3S1CLN5"/>
<comment type="caution">
    <text evidence="2">The sequence shown here is derived from an EMBL/GenBank/DDBJ whole genome shotgun (WGS) entry which is preliminary data.</text>
</comment>
<feature type="compositionally biased region" description="Low complexity" evidence="1">
    <location>
        <begin position="184"/>
        <end position="196"/>
    </location>
</feature>
<feature type="compositionally biased region" description="Low complexity" evidence="1">
    <location>
        <begin position="285"/>
        <end position="296"/>
    </location>
</feature>
<feature type="compositionally biased region" description="Polar residues" evidence="1">
    <location>
        <begin position="228"/>
        <end position="242"/>
    </location>
</feature>
<reference evidence="2" key="2">
    <citation type="journal article" date="2019" name="Genome Biol. Evol.">
        <title>Day and night: Metabolic profiles and evolutionary relationships of six axenic non-marine cyanobacteria.</title>
        <authorList>
            <person name="Will S.E."/>
            <person name="Henke P."/>
            <person name="Boedeker C."/>
            <person name="Huang S."/>
            <person name="Brinkmann H."/>
            <person name="Rohde M."/>
            <person name="Jarek M."/>
            <person name="Friedl T."/>
            <person name="Seufert S."/>
            <person name="Schumacher M."/>
            <person name="Overmann J."/>
            <person name="Neumann-Schaal M."/>
            <person name="Petersen J."/>
        </authorList>
    </citation>
    <scope>NUCLEOTIDE SEQUENCE [LARGE SCALE GENOMIC DNA]</scope>
    <source>
        <strain evidence="2">PCC 7102</strain>
    </source>
</reference>
<evidence type="ECO:0000256" key="1">
    <source>
        <dbReference type="SAM" id="MobiDB-lite"/>
    </source>
</evidence>
<protein>
    <submittedName>
        <fullName evidence="2">Uncharacterized protein</fullName>
    </submittedName>
</protein>
<dbReference type="RefSeq" id="WP_127087209.1">
    <property type="nucleotide sequence ID" value="NZ_RSCL01000047.1"/>
</dbReference>
<feature type="compositionally biased region" description="Basic and acidic residues" evidence="1">
    <location>
        <begin position="244"/>
        <end position="254"/>
    </location>
</feature>
<organism evidence="2 3">
    <name type="scientific">Dulcicalothrix desertica PCC 7102</name>
    <dbReference type="NCBI Taxonomy" id="232991"/>
    <lineage>
        <taxon>Bacteria</taxon>
        <taxon>Bacillati</taxon>
        <taxon>Cyanobacteriota</taxon>
        <taxon>Cyanophyceae</taxon>
        <taxon>Nostocales</taxon>
        <taxon>Calotrichaceae</taxon>
        <taxon>Dulcicalothrix</taxon>
    </lineage>
</organism>
<keyword evidence="3" id="KW-1185">Reference proteome</keyword>
<accession>A0A3S1CLN5</accession>
<dbReference type="Proteomes" id="UP000271624">
    <property type="component" value="Unassembled WGS sequence"/>
</dbReference>
<dbReference type="EMBL" id="RSCL01000047">
    <property type="protein sequence ID" value="RUS94635.1"/>
    <property type="molecule type" value="Genomic_DNA"/>
</dbReference>
<feature type="compositionally biased region" description="Polar residues" evidence="1">
    <location>
        <begin position="197"/>
        <end position="212"/>
    </location>
</feature>
<reference evidence="2" key="1">
    <citation type="submission" date="2018-12" db="EMBL/GenBank/DDBJ databases">
        <authorList>
            <person name="Will S."/>
            <person name="Neumann-Schaal M."/>
            <person name="Henke P."/>
        </authorList>
    </citation>
    <scope>NUCLEOTIDE SEQUENCE</scope>
    <source>
        <strain evidence="2">PCC 7102</strain>
    </source>
</reference>
<gene>
    <name evidence="2" type="ORF">DSM106972_092720</name>
</gene>
<evidence type="ECO:0000313" key="3">
    <source>
        <dbReference type="Proteomes" id="UP000271624"/>
    </source>
</evidence>
<feature type="region of interest" description="Disordered" evidence="1">
    <location>
        <begin position="141"/>
        <end position="296"/>
    </location>
</feature>